<reference evidence="4" key="1">
    <citation type="submission" date="2017-12" db="EMBL/GenBank/DDBJ databases">
        <authorList>
            <consortium name="DOE Joint Genome Institute"/>
            <person name="Mondo S.J."/>
            <person name="Kjaerbolling I."/>
            <person name="Vesth T.C."/>
            <person name="Frisvad J.C."/>
            <person name="Nybo J.L."/>
            <person name="Theobald S."/>
            <person name="Kuo A."/>
            <person name="Bowyer P."/>
            <person name="Matsuda Y."/>
            <person name="Lyhne E.K."/>
            <person name="Kogle M.E."/>
            <person name="Clum A."/>
            <person name="Lipzen A."/>
            <person name="Salamov A."/>
            <person name="Ngan C.Y."/>
            <person name="Daum C."/>
            <person name="Chiniquy J."/>
            <person name="Barry K."/>
            <person name="LaButti K."/>
            <person name="Haridas S."/>
            <person name="Simmons B.A."/>
            <person name="Magnuson J.K."/>
            <person name="Mortensen U.H."/>
            <person name="Larsen T.O."/>
            <person name="Grigoriev I.V."/>
            <person name="Baker S.E."/>
            <person name="Andersen M.R."/>
            <person name="Nordberg H.P."/>
            <person name="Cantor M.N."/>
            <person name="Hua S.X."/>
        </authorList>
    </citation>
    <scope>NUCLEOTIDE SEQUENCE [LARGE SCALE GENOMIC DNA]</scope>
    <source>
        <strain evidence="4">IBT 19404</strain>
    </source>
</reference>
<dbReference type="Gene3D" id="3.90.1140.10">
    <property type="entry name" value="Cyclic phosphodiesterase"/>
    <property type="match status" value="1"/>
</dbReference>
<dbReference type="GO" id="GO:0005634">
    <property type="term" value="C:nucleus"/>
    <property type="evidence" value="ECO:0007669"/>
    <property type="project" value="TreeGrafter"/>
</dbReference>
<dbReference type="GO" id="GO:0006355">
    <property type="term" value="P:regulation of DNA-templated transcription"/>
    <property type="evidence" value="ECO:0007669"/>
    <property type="project" value="TreeGrafter"/>
</dbReference>
<dbReference type="Pfam" id="PF10469">
    <property type="entry name" value="AKAP7_NLS"/>
    <property type="match status" value="1"/>
</dbReference>
<proteinExistence type="predicted"/>
<feature type="region of interest" description="Disordered" evidence="1">
    <location>
        <begin position="148"/>
        <end position="180"/>
    </location>
</feature>
<dbReference type="OrthoDB" id="277832at2759"/>
<feature type="compositionally biased region" description="Basic and acidic residues" evidence="1">
    <location>
        <begin position="148"/>
        <end position="163"/>
    </location>
</feature>
<feature type="region of interest" description="Disordered" evidence="1">
    <location>
        <begin position="235"/>
        <end position="289"/>
    </location>
</feature>
<evidence type="ECO:0000313" key="3">
    <source>
        <dbReference type="EMBL" id="PLN80306.1"/>
    </source>
</evidence>
<gene>
    <name evidence="3" type="ORF">BDW42DRAFT_171246</name>
</gene>
<feature type="domain" description="A-kinase anchor protein 7-like phosphoesterase" evidence="2">
    <location>
        <begin position="54"/>
        <end position="341"/>
    </location>
</feature>
<evidence type="ECO:0000313" key="4">
    <source>
        <dbReference type="Proteomes" id="UP000235023"/>
    </source>
</evidence>
<protein>
    <recommendedName>
        <fullName evidence="2">A-kinase anchor protein 7-like phosphoesterase domain-containing protein</fullName>
    </recommendedName>
</protein>
<dbReference type="PANTHER" id="PTHR13360:SF1">
    <property type="entry name" value="ACTIVATING SIGNAL COINTEGRATOR 1 COMPLEX SUBUNIT 1"/>
    <property type="match status" value="1"/>
</dbReference>
<dbReference type="GO" id="GO:0006307">
    <property type="term" value="P:DNA alkylation repair"/>
    <property type="evidence" value="ECO:0007669"/>
    <property type="project" value="InterPro"/>
</dbReference>
<dbReference type="AlphaFoldDB" id="A0A2J5HSK2"/>
<feature type="region of interest" description="Disordered" evidence="1">
    <location>
        <begin position="354"/>
        <end position="376"/>
    </location>
</feature>
<dbReference type="InterPro" id="IPR009210">
    <property type="entry name" value="ASCC1"/>
</dbReference>
<feature type="region of interest" description="Disordered" evidence="1">
    <location>
        <begin position="302"/>
        <end position="322"/>
    </location>
</feature>
<dbReference type="EMBL" id="KZ559549">
    <property type="protein sequence ID" value="PLN80306.1"/>
    <property type="molecule type" value="Genomic_DNA"/>
</dbReference>
<dbReference type="InterPro" id="IPR019510">
    <property type="entry name" value="AKAP7-like_phosphoesterase"/>
</dbReference>
<keyword evidence="4" id="KW-1185">Reference proteome</keyword>
<sequence>MVLFWPFRPSSTISFCFSISRLTRSYHHQNMGNKKQYTGPRRPPANKEKRPPITHFLCIPLVNAASLPQLETSIATFKAALPPAPQPPQNELPSRKPVVERPLIPLGAIRPVGTLHLTLGVMSLPTQQRLDDAIQLLQSLDLVSMAREAERSARRRQTTKDRSQPATSQADNDSIDNPSPFTISLESLSAIPRARAATVLHAAPVDPSSRLYPFCEMLRGKFLEAGFLQAEVKKDKRLEGSPQQQSAQQEQTQQQATQRETNQQQQQQQQQSDIDNQPPAEPKPKLRPLLLHATVVNTIYIKGRQQSSERGPNGKNRRNQYTFDARDILAHYRDYYVDSNRVTPRSNTIAVQTPALEAGPHEGAPQAGSDDEEISAVSSRQEKFPFVWARNLPLESVCICEMGAKKLDRENDPDGMNARLGEKYKVVAERRLNFRFEGTGS</sequence>
<feature type="region of interest" description="Disordered" evidence="1">
    <location>
        <begin position="30"/>
        <end position="50"/>
    </location>
</feature>
<feature type="compositionally biased region" description="Low complexity" evidence="1">
    <location>
        <begin position="243"/>
        <end position="272"/>
    </location>
</feature>
<feature type="compositionally biased region" description="Polar residues" evidence="1">
    <location>
        <begin position="164"/>
        <end position="180"/>
    </location>
</feature>
<dbReference type="Proteomes" id="UP000235023">
    <property type="component" value="Unassembled WGS sequence"/>
</dbReference>
<dbReference type="PANTHER" id="PTHR13360">
    <property type="entry name" value="ACTIVATING SIGNAL COINTEGRATOR 1 COMPLEX SUBUNIT 1"/>
    <property type="match status" value="1"/>
</dbReference>
<organism evidence="3 4">
    <name type="scientific">Aspergillus taichungensis</name>
    <dbReference type="NCBI Taxonomy" id="482145"/>
    <lineage>
        <taxon>Eukaryota</taxon>
        <taxon>Fungi</taxon>
        <taxon>Dikarya</taxon>
        <taxon>Ascomycota</taxon>
        <taxon>Pezizomycotina</taxon>
        <taxon>Eurotiomycetes</taxon>
        <taxon>Eurotiomycetidae</taxon>
        <taxon>Eurotiales</taxon>
        <taxon>Aspergillaceae</taxon>
        <taxon>Aspergillus</taxon>
        <taxon>Aspergillus subgen. Circumdati</taxon>
    </lineage>
</organism>
<accession>A0A2J5HSK2</accession>
<evidence type="ECO:0000256" key="1">
    <source>
        <dbReference type="SAM" id="MobiDB-lite"/>
    </source>
</evidence>
<name>A0A2J5HSK2_9EURO</name>
<evidence type="ECO:0000259" key="2">
    <source>
        <dbReference type="Pfam" id="PF10469"/>
    </source>
</evidence>